<dbReference type="EMBL" id="JBHSGG010000025">
    <property type="protein sequence ID" value="MFC4728342.1"/>
    <property type="molecule type" value="Genomic_DNA"/>
</dbReference>
<evidence type="ECO:0000313" key="2">
    <source>
        <dbReference type="EMBL" id="MFC4728342.1"/>
    </source>
</evidence>
<keyword evidence="3" id="KW-1185">Reference proteome</keyword>
<sequence length="125" mass="13840">MTTRFLVSLPQPARARGEGGLSFTSESPQGFAEELENALRTPALFERWRAAQPEPDEVDPTLGATDPEARVTGSQRDLRIELDIRTRLSGDILKQRLRWLAGNGWELRDVRSDTTPQGGWIGPAG</sequence>
<name>A0ABV9NJ29_9GAMM</name>
<dbReference type="Proteomes" id="UP001595892">
    <property type="component" value="Unassembled WGS sequence"/>
</dbReference>
<evidence type="ECO:0000313" key="3">
    <source>
        <dbReference type="Proteomes" id="UP001595892"/>
    </source>
</evidence>
<accession>A0ABV9NJ29</accession>
<organism evidence="2 3">
    <name type="scientific">Coralloluteibacterium thermophilum</name>
    <dbReference type="NCBI Taxonomy" id="2707049"/>
    <lineage>
        <taxon>Bacteria</taxon>
        <taxon>Pseudomonadati</taxon>
        <taxon>Pseudomonadota</taxon>
        <taxon>Gammaproteobacteria</taxon>
        <taxon>Lysobacterales</taxon>
        <taxon>Lysobacteraceae</taxon>
        <taxon>Coralloluteibacterium</taxon>
    </lineage>
</organism>
<evidence type="ECO:0000256" key="1">
    <source>
        <dbReference type="SAM" id="MobiDB-lite"/>
    </source>
</evidence>
<gene>
    <name evidence="2" type="ORF">ACFO3Q_09180</name>
</gene>
<comment type="caution">
    <text evidence="2">The sequence shown here is derived from an EMBL/GenBank/DDBJ whole genome shotgun (WGS) entry which is preliminary data.</text>
</comment>
<feature type="region of interest" description="Disordered" evidence="1">
    <location>
        <begin position="1"/>
        <end position="30"/>
    </location>
</feature>
<dbReference type="RefSeq" id="WP_377004372.1">
    <property type="nucleotide sequence ID" value="NZ_JBHSGG010000025.1"/>
</dbReference>
<proteinExistence type="predicted"/>
<protein>
    <submittedName>
        <fullName evidence="2">Uncharacterized protein</fullName>
    </submittedName>
</protein>
<feature type="region of interest" description="Disordered" evidence="1">
    <location>
        <begin position="51"/>
        <end position="73"/>
    </location>
</feature>
<reference evidence="3" key="1">
    <citation type="journal article" date="2019" name="Int. J. Syst. Evol. Microbiol.">
        <title>The Global Catalogue of Microorganisms (GCM) 10K type strain sequencing project: providing services to taxonomists for standard genome sequencing and annotation.</title>
        <authorList>
            <consortium name="The Broad Institute Genomics Platform"/>
            <consortium name="The Broad Institute Genome Sequencing Center for Infectious Disease"/>
            <person name="Wu L."/>
            <person name="Ma J."/>
        </authorList>
    </citation>
    <scope>NUCLEOTIDE SEQUENCE [LARGE SCALE GENOMIC DNA]</scope>
    <source>
        <strain evidence="3">CGMCC 1.13574</strain>
    </source>
</reference>